<sequence>MKLLTTSDLTKELMQRMDKYNNDLDLSLDSQISICDNNFILNDDVYIFNSSKNGIISNFYINILLTQNTLPSTHDVLNIDLREVFKTYDISESEMELDTEPKQIIEIFEHIAKKTELSVSEIFIQLQQIQGH</sequence>
<accession>A0A1W1CI04</accession>
<proteinExistence type="predicted"/>
<organism evidence="1">
    <name type="scientific">hydrothermal vent metagenome</name>
    <dbReference type="NCBI Taxonomy" id="652676"/>
    <lineage>
        <taxon>unclassified sequences</taxon>
        <taxon>metagenomes</taxon>
        <taxon>ecological metagenomes</taxon>
    </lineage>
</organism>
<gene>
    <name evidence="1" type="ORF">MNB_SV-14-115</name>
</gene>
<name>A0A1W1CI04_9ZZZZ</name>
<dbReference type="EMBL" id="FPHN01000187">
    <property type="protein sequence ID" value="SFV65510.1"/>
    <property type="molecule type" value="Genomic_DNA"/>
</dbReference>
<reference evidence="1" key="1">
    <citation type="submission" date="2016-10" db="EMBL/GenBank/DDBJ databases">
        <authorList>
            <person name="de Groot N.N."/>
        </authorList>
    </citation>
    <scope>NUCLEOTIDE SEQUENCE</scope>
</reference>
<protein>
    <submittedName>
        <fullName evidence="1">Uncharacterized protein</fullName>
    </submittedName>
</protein>
<evidence type="ECO:0000313" key="1">
    <source>
        <dbReference type="EMBL" id="SFV65510.1"/>
    </source>
</evidence>
<dbReference type="AlphaFoldDB" id="A0A1W1CI04"/>